<feature type="transmembrane region" description="Helical" evidence="2">
    <location>
        <begin position="65"/>
        <end position="85"/>
    </location>
</feature>
<gene>
    <name evidence="3" type="ORF">V5E97_29345</name>
</gene>
<evidence type="ECO:0000256" key="1">
    <source>
        <dbReference type="SAM" id="MobiDB-lite"/>
    </source>
</evidence>
<dbReference type="EMBL" id="CP155447">
    <property type="protein sequence ID" value="XBH02407.1"/>
    <property type="molecule type" value="Genomic_DNA"/>
</dbReference>
<keyword evidence="2" id="KW-0812">Transmembrane</keyword>
<dbReference type="AlphaFoldDB" id="A0AAU7CAB2"/>
<dbReference type="RefSeq" id="WP_406695149.1">
    <property type="nucleotide sequence ID" value="NZ_CP155447.1"/>
</dbReference>
<evidence type="ECO:0000313" key="3">
    <source>
        <dbReference type="EMBL" id="XBH02407.1"/>
    </source>
</evidence>
<feature type="transmembrane region" description="Helical" evidence="2">
    <location>
        <begin position="97"/>
        <end position="119"/>
    </location>
</feature>
<feature type="transmembrane region" description="Helical" evidence="2">
    <location>
        <begin position="6"/>
        <end position="29"/>
    </location>
</feature>
<keyword evidence="2" id="KW-1133">Transmembrane helix</keyword>
<name>A0AAU7CAB2_9BACT</name>
<feature type="region of interest" description="Disordered" evidence="1">
    <location>
        <begin position="118"/>
        <end position="150"/>
    </location>
</feature>
<proteinExistence type="predicted"/>
<protein>
    <submittedName>
        <fullName evidence="3">Uncharacterized protein</fullName>
    </submittedName>
</protein>
<reference evidence="3" key="1">
    <citation type="submission" date="2024-05" db="EMBL/GenBank/DDBJ databases">
        <title>Planctomycetes of the genus Singulisphaera possess chitinolytic capabilities.</title>
        <authorList>
            <person name="Ivanova A."/>
        </authorList>
    </citation>
    <scope>NUCLEOTIDE SEQUENCE</scope>
    <source>
        <strain evidence="3">Ch08T</strain>
    </source>
</reference>
<sequence>MHLSPIEFWVGLMVVGLILASLLATVTWFTRGLRRRQEWDHAERMKAIEMGFYVPPRESTWPRTVACISIGVLVPLGTFVCAWLTSLTAPDNSQEVVWGAAFLVGTTAVGCATSLAPGLSSSSDRVKETASTGKPPAFDPESFEVVNGHR</sequence>
<keyword evidence="2" id="KW-0472">Membrane</keyword>
<organism evidence="3">
    <name type="scientific">Singulisphaera sp. Ch08</name>
    <dbReference type="NCBI Taxonomy" id="3120278"/>
    <lineage>
        <taxon>Bacteria</taxon>
        <taxon>Pseudomonadati</taxon>
        <taxon>Planctomycetota</taxon>
        <taxon>Planctomycetia</taxon>
        <taxon>Isosphaerales</taxon>
        <taxon>Isosphaeraceae</taxon>
        <taxon>Singulisphaera</taxon>
    </lineage>
</organism>
<evidence type="ECO:0000256" key="2">
    <source>
        <dbReference type="SAM" id="Phobius"/>
    </source>
</evidence>
<accession>A0AAU7CAB2</accession>